<dbReference type="AlphaFoldDB" id="A0A9W6Y203"/>
<keyword evidence="4" id="KW-1185">Reference proteome</keyword>
<dbReference type="Pfam" id="PF22936">
    <property type="entry name" value="Pol_BBD"/>
    <property type="match status" value="1"/>
</dbReference>
<organism evidence="3 4">
    <name type="scientific">Phytophthora fragariaefolia</name>
    <dbReference type="NCBI Taxonomy" id="1490495"/>
    <lineage>
        <taxon>Eukaryota</taxon>
        <taxon>Sar</taxon>
        <taxon>Stramenopiles</taxon>
        <taxon>Oomycota</taxon>
        <taxon>Peronosporomycetes</taxon>
        <taxon>Peronosporales</taxon>
        <taxon>Peronosporaceae</taxon>
        <taxon>Phytophthora</taxon>
    </lineage>
</organism>
<evidence type="ECO:0000259" key="2">
    <source>
        <dbReference type="Pfam" id="PF22936"/>
    </source>
</evidence>
<dbReference type="EMBL" id="BSXT01002667">
    <property type="protein sequence ID" value="GMF50264.1"/>
    <property type="molecule type" value="Genomic_DNA"/>
</dbReference>
<reference evidence="3" key="1">
    <citation type="submission" date="2023-04" db="EMBL/GenBank/DDBJ databases">
        <title>Phytophthora fragariaefolia NBRC 109709.</title>
        <authorList>
            <person name="Ichikawa N."/>
            <person name="Sato H."/>
            <person name="Tonouchi N."/>
        </authorList>
    </citation>
    <scope>NUCLEOTIDE SEQUENCE</scope>
    <source>
        <strain evidence="3">NBRC 109709</strain>
    </source>
</reference>
<dbReference type="OrthoDB" id="112006at2759"/>
<name>A0A9W6Y203_9STRA</name>
<evidence type="ECO:0000256" key="1">
    <source>
        <dbReference type="SAM" id="MobiDB-lite"/>
    </source>
</evidence>
<accession>A0A9W6Y203</accession>
<dbReference type="InterPro" id="IPR054722">
    <property type="entry name" value="PolX-like_BBD"/>
</dbReference>
<evidence type="ECO:0000313" key="4">
    <source>
        <dbReference type="Proteomes" id="UP001165121"/>
    </source>
</evidence>
<sequence length="231" mass="25033">MIACPLVAKAKELSQGAAHAVESADSRDDNSDTDGEGEIWIASGREEPKSPSKPSVNDPRCTWLVDSGATHHMCGDRSILFGVEPTRLVIRVANGERILTSEKGNCIITTLVNKRPKAILLTDVYFAPELSRNLISVHKLVENGLVCDFGSSCTITNSSGDTVGIASSDGSLWKLNSTSSQAEANFAQLREATLQKWHERLGHINAKICFGWLTKNLWTASDCRIGKHNSA</sequence>
<feature type="domain" description="Retrovirus-related Pol polyprotein from transposon TNT 1-94-like beta-barrel" evidence="2">
    <location>
        <begin position="63"/>
        <end position="144"/>
    </location>
</feature>
<comment type="caution">
    <text evidence="3">The sequence shown here is derived from an EMBL/GenBank/DDBJ whole genome shotgun (WGS) entry which is preliminary data.</text>
</comment>
<proteinExistence type="predicted"/>
<gene>
    <name evidence="3" type="ORF">Pfra01_002002500</name>
</gene>
<dbReference type="Proteomes" id="UP001165121">
    <property type="component" value="Unassembled WGS sequence"/>
</dbReference>
<evidence type="ECO:0000313" key="3">
    <source>
        <dbReference type="EMBL" id="GMF50264.1"/>
    </source>
</evidence>
<feature type="region of interest" description="Disordered" evidence="1">
    <location>
        <begin position="15"/>
        <end position="58"/>
    </location>
</feature>
<protein>
    <submittedName>
        <fullName evidence="3">Unnamed protein product</fullName>
    </submittedName>
</protein>